<feature type="domain" description="Ricin B lectin" evidence="2">
    <location>
        <begin position="12"/>
        <end position="87"/>
    </location>
</feature>
<feature type="region of interest" description="Disordered" evidence="1">
    <location>
        <begin position="153"/>
        <end position="173"/>
    </location>
</feature>
<name>A0A9E2KK94_9FIRM</name>
<evidence type="ECO:0000313" key="3">
    <source>
        <dbReference type="EMBL" id="MBU3819378.1"/>
    </source>
</evidence>
<evidence type="ECO:0000256" key="1">
    <source>
        <dbReference type="SAM" id="MobiDB-lite"/>
    </source>
</evidence>
<feature type="region of interest" description="Disordered" evidence="1">
    <location>
        <begin position="195"/>
        <end position="268"/>
    </location>
</feature>
<proteinExistence type="predicted"/>
<feature type="compositionally biased region" description="Low complexity" evidence="1">
    <location>
        <begin position="160"/>
        <end position="170"/>
    </location>
</feature>
<reference evidence="3" key="1">
    <citation type="journal article" date="2021" name="PeerJ">
        <title>Extensive microbial diversity within the chicken gut microbiome revealed by metagenomics and culture.</title>
        <authorList>
            <person name="Gilroy R."/>
            <person name="Ravi A."/>
            <person name="Getino M."/>
            <person name="Pursley I."/>
            <person name="Horton D.L."/>
            <person name="Alikhan N.F."/>
            <person name="Baker D."/>
            <person name="Gharbi K."/>
            <person name="Hall N."/>
            <person name="Watson M."/>
            <person name="Adriaenssens E.M."/>
            <person name="Foster-Nyarko E."/>
            <person name="Jarju S."/>
            <person name="Secka A."/>
            <person name="Antonio M."/>
            <person name="Oren A."/>
            <person name="Chaudhuri R.R."/>
            <person name="La Ragione R."/>
            <person name="Hildebrand F."/>
            <person name="Pallen M.J."/>
        </authorList>
    </citation>
    <scope>NUCLEOTIDE SEQUENCE</scope>
    <source>
        <strain evidence="3">742</strain>
    </source>
</reference>
<dbReference type="AlphaFoldDB" id="A0A9E2KK94"/>
<reference evidence="3" key="2">
    <citation type="submission" date="2021-04" db="EMBL/GenBank/DDBJ databases">
        <authorList>
            <person name="Gilroy R."/>
        </authorList>
    </citation>
    <scope>NUCLEOTIDE SEQUENCE</scope>
    <source>
        <strain evidence="3">742</strain>
    </source>
</reference>
<dbReference type="EMBL" id="JAHLFH010000062">
    <property type="protein sequence ID" value="MBU3819378.1"/>
    <property type="molecule type" value="Genomic_DNA"/>
</dbReference>
<dbReference type="CDD" id="cd00161">
    <property type="entry name" value="beta-trefoil_Ricin-like"/>
    <property type="match status" value="1"/>
</dbReference>
<feature type="compositionally biased region" description="Basic residues" evidence="1">
    <location>
        <begin position="251"/>
        <end position="268"/>
    </location>
</feature>
<dbReference type="InterPro" id="IPR000772">
    <property type="entry name" value="Ricin_B_lectin"/>
</dbReference>
<comment type="caution">
    <text evidence="3">The sequence shown here is derived from an EMBL/GenBank/DDBJ whole genome shotgun (WGS) entry which is preliminary data.</text>
</comment>
<dbReference type="SUPFAM" id="SSF50370">
    <property type="entry name" value="Ricin B-like lectins"/>
    <property type="match status" value="1"/>
</dbReference>
<dbReference type="Gene3D" id="2.80.10.50">
    <property type="match status" value="1"/>
</dbReference>
<sequence>MKTMEQTMIEAGRYYTIVSASGSVIEAVENAENGADIRLGKYNHDPKQEWAFDRVGDSVYRIRNRASGKLMDLMMAGTANGTWLHLWEDVSGTSQMWTVEPNHEGEVRLRSQWAGGRCVDTVGMGCPVGAILQVWQETVGGDQLWKIQEVKERPAHEEAQPAPAVETAPAAEEKVPVVEAAPVAEEKVPVVEAAPAAEEKAPVVKTVSAAEEKAPSVEAAPAAEEKAPAVETDPAAEEKAPAAKKTAAKTASRKKCAPRKKTAKKTGK</sequence>
<dbReference type="PROSITE" id="PS50231">
    <property type="entry name" value="RICIN_B_LECTIN"/>
    <property type="match status" value="1"/>
</dbReference>
<dbReference type="Pfam" id="PF14200">
    <property type="entry name" value="RicinB_lectin_2"/>
    <property type="match status" value="1"/>
</dbReference>
<evidence type="ECO:0000313" key="4">
    <source>
        <dbReference type="Proteomes" id="UP000824178"/>
    </source>
</evidence>
<gene>
    <name evidence="3" type="ORF">H9864_03265</name>
</gene>
<protein>
    <submittedName>
        <fullName evidence="3">RICIN domain-containing protein</fullName>
    </submittedName>
</protein>
<dbReference type="InterPro" id="IPR035992">
    <property type="entry name" value="Ricin_B-like_lectins"/>
</dbReference>
<accession>A0A9E2KK94</accession>
<dbReference type="Proteomes" id="UP000824178">
    <property type="component" value="Unassembled WGS sequence"/>
</dbReference>
<organism evidence="3 4">
    <name type="scientific">Candidatus Faecalibacterium intestinavium</name>
    <dbReference type="NCBI Taxonomy" id="2838580"/>
    <lineage>
        <taxon>Bacteria</taxon>
        <taxon>Bacillati</taxon>
        <taxon>Bacillota</taxon>
        <taxon>Clostridia</taxon>
        <taxon>Eubacteriales</taxon>
        <taxon>Oscillospiraceae</taxon>
        <taxon>Faecalibacterium</taxon>
    </lineage>
</organism>
<evidence type="ECO:0000259" key="2">
    <source>
        <dbReference type="Pfam" id="PF14200"/>
    </source>
</evidence>